<reference evidence="2 3" key="1">
    <citation type="submission" date="2019-04" db="EMBL/GenBank/DDBJ databases">
        <title>Cohnella sp. nov., isolated from soil.</title>
        <authorList>
            <person name="Kim W."/>
        </authorList>
    </citation>
    <scope>NUCLEOTIDE SEQUENCE [LARGE SCALE GENOMIC DNA]</scope>
    <source>
        <strain evidence="2 3">CAU 1483</strain>
    </source>
</reference>
<sequence>MAEVKVQLSRHDTKFIINNLYPLYLHDLAGIRNVLPNKYGVFENSDEFRTLQQQIPEFDIWWNKEDCLFPFLITVDTVPAGFALIAAPPYVDDDSDYLVNEFFILQPFRGQGVAEAAITKIFNRFQGKWLIYTTPTEKNLRTINFWRKTLSRYTNNQFTEEDKELRPDIGLAKVFNFTSRGEI</sequence>
<dbReference type="GO" id="GO:0016747">
    <property type="term" value="F:acyltransferase activity, transferring groups other than amino-acyl groups"/>
    <property type="evidence" value="ECO:0007669"/>
    <property type="project" value="InterPro"/>
</dbReference>
<keyword evidence="2" id="KW-0808">Transferase</keyword>
<dbReference type="OrthoDB" id="1902458at2"/>
<keyword evidence="3" id="KW-1185">Reference proteome</keyword>
<organism evidence="2 3">
    <name type="scientific">Cohnella pontilimi</name>
    <dbReference type="NCBI Taxonomy" id="2564100"/>
    <lineage>
        <taxon>Bacteria</taxon>
        <taxon>Bacillati</taxon>
        <taxon>Bacillota</taxon>
        <taxon>Bacilli</taxon>
        <taxon>Bacillales</taxon>
        <taxon>Paenibacillaceae</taxon>
        <taxon>Cohnella</taxon>
    </lineage>
</organism>
<accession>A0A4U0FG78</accession>
<protein>
    <submittedName>
        <fullName evidence="2">GNAT family N-acetyltransferase</fullName>
    </submittedName>
</protein>
<name>A0A4U0FG78_9BACL</name>
<comment type="caution">
    <text evidence="2">The sequence shown here is derived from an EMBL/GenBank/DDBJ whole genome shotgun (WGS) entry which is preliminary data.</text>
</comment>
<dbReference type="RefSeq" id="WP_136775622.1">
    <property type="nucleotide sequence ID" value="NZ_SUPK01000001.1"/>
</dbReference>
<evidence type="ECO:0000313" key="2">
    <source>
        <dbReference type="EMBL" id="TJY43901.1"/>
    </source>
</evidence>
<evidence type="ECO:0000259" key="1">
    <source>
        <dbReference type="PROSITE" id="PS51186"/>
    </source>
</evidence>
<dbReference type="SUPFAM" id="SSF55729">
    <property type="entry name" value="Acyl-CoA N-acyltransferases (Nat)"/>
    <property type="match status" value="1"/>
</dbReference>
<dbReference type="AlphaFoldDB" id="A0A4U0FG78"/>
<proteinExistence type="predicted"/>
<feature type="domain" description="N-acetyltransferase" evidence="1">
    <location>
        <begin position="29"/>
        <end position="178"/>
    </location>
</feature>
<dbReference type="EMBL" id="SUPK01000001">
    <property type="protein sequence ID" value="TJY43901.1"/>
    <property type="molecule type" value="Genomic_DNA"/>
</dbReference>
<gene>
    <name evidence="2" type="ORF">E5161_00385</name>
</gene>
<dbReference type="Pfam" id="PF00583">
    <property type="entry name" value="Acetyltransf_1"/>
    <property type="match status" value="1"/>
</dbReference>
<dbReference type="Gene3D" id="3.40.630.30">
    <property type="match status" value="1"/>
</dbReference>
<dbReference type="InterPro" id="IPR016181">
    <property type="entry name" value="Acyl_CoA_acyltransferase"/>
</dbReference>
<dbReference type="Proteomes" id="UP000309673">
    <property type="component" value="Unassembled WGS sequence"/>
</dbReference>
<evidence type="ECO:0000313" key="3">
    <source>
        <dbReference type="Proteomes" id="UP000309673"/>
    </source>
</evidence>
<dbReference type="PROSITE" id="PS51186">
    <property type="entry name" value="GNAT"/>
    <property type="match status" value="1"/>
</dbReference>
<dbReference type="InterPro" id="IPR000182">
    <property type="entry name" value="GNAT_dom"/>
</dbReference>